<dbReference type="Proteomes" id="UP000188533">
    <property type="component" value="Unassembled WGS sequence"/>
</dbReference>
<comment type="similarity">
    <text evidence="1">Belongs to the DeSI family.</text>
</comment>
<dbReference type="Pfam" id="PF05903">
    <property type="entry name" value="Peptidase_C97"/>
    <property type="match status" value="1"/>
</dbReference>
<feature type="domain" description="Thioredoxin" evidence="4">
    <location>
        <begin position="187"/>
        <end position="318"/>
    </location>
</feature>
<protein>
    <submittedName>
        <fullName evidence="7">DUF862-domain-containing protein</fullName>
    </submittedName>
</protein>
<dbReference type="SMART" id="SM01179">
    <property type="entry name" value="DUF862"/>
    <property type="match status" value="1"/>
</dbReference>
<reference evidence="7 8" key="1">
    <citation type="submission" date="2016-08" db="EMBL/GenBank/DDBJ databases">
        <authorList>
            <consortium name="Lentinula edodes genome sequencing consortium"/>
            <person name="Sakamoto Y."/>
            <person name="Nakade K."/>
            <person name="Sato S."/>
            <person name="Yoshida Y."/>
            <person name="Miyazaki K."/>
            <person name="Natsume S."/>
            <person name="Konno N."/>
        </authorList>
    </citation>
    <scope>NUCLEOTIDE SEQUENCE [LARGE SCALE GENOMIC DNA]</scope>
    <source>
        <strain evidence="7 8">NBRC 111202</strain>
    </source>
</reference>
<evidence type="ECO:0000256" key="3">
    <source>
        <dbReference type="ARBA" id="ARBA00022801"/>
    </source>
</evidence>
<dbReference type="GO" id="GO:0070646">
    <property type="term" value="P:protein modification by small protein removal"/>
    <property type="evidence" value="ECO:0007669"/>
    <property type="project" value="TreeGrafter"/>
</dbReference>
<dbReference type="Gene3D" id="1.25.10.10">
    <property type="entry name" value="Leucine-rich Repeat Variant"/>
    <property type="match status" value="1"/>
</dbReference>
<keyword evidence="3" id="KW-0378">Hydrolase</keyword>
<sequence>MPEPVKLYVYDLSSGMAKQMSLQLTGRQIDGIWHTSIVVFGKEVFYGQGIDITPPGRSHHGNPLHIVDLGTTDIDEGTFNEYLEEMREHYTADKYHLLEFNCNSFTNDCAAFLTGGSIPDFIKDLPSDFLSTPFGAALRPTIDAMYRRPGAMQPPLPTNAAPTSMAAPNPELAASILQAVAAQAQQGMLPSSAPPLQATESLVAPLHQITNSASLQSLLRTHKAVVVNFSDMITCPPCRVIAPVYEQLAHEKGVKTVSGAGAAFAKIDLSTPPGKALGAEWSVRVMPTFMFFLDGKKISEMKGADANELRSQTDLLLFQAFPPHPHNSLSLPAMQALSLNPILFTQAPALDTAANKLMSFVTSTQWPSNVTQSQTDVKQVLFNTVLPYLKSRSNTPPLSANPILLASWAKTTSTLVQALPLESLFPLVDMWRLALLDSSVATWCAAQQSTPNTTPVHLFLSKVISSVASAPRAYLLTLLRLLSNTFSSPVLAPQLLLGQVKFSMTALLVSTLLHEDASVRTAAASLVFNAAAFLQKGRVDAVKNGGGSGKSDIEDEDWEVELVSAVVEAIDREKVNEDVVHRLTACLGCLLRLSPFYQSQMTSLLEVLQAKSILKGKLVKGGCGENGIRHMEVRESGSLDPGLSWGALLGP</sequence>
<evidence type="ECO:0000256" key="1">
    <source>
        <dbReference type="ARBA" id="ARBA00008140"/>
    </source>
</evidence>
<evidence type="ECO:0000313" key="7">
    <source>
        <dbReference type="EMBL" id="GAW06157.1"/>
    </source>
</evidence>
<dbReference type="GO" id="GO:0006508">
    <property type="term" value="P:proteolysis"/>
    <property type="evidence" value="ECO:0007669"/>
    <property type="project" value="UniProtKB-KW"/>
</dbReference>
<gene>
    <name evidence="7" type="ORF">LENED_008060</name>
</gene>
<dbReference type="Gene3D" id="3.90.1720.30">
    <property type="entry name" value="PPPDE domains"/>
    <property type="match status" value="1"/>
</dbReference>
<dbReference type="InterPro" id="IPR036249">
    <property type="entry name" value="Thioredoxin-like_sf"/>
</dbReference>
<comment type="caution">
    <text evidence="7">The sequence shown here is derived from an EMBL/GenBank/DDBJ whole genome shotgun (WGS) entry which is preliminary data.</text>
</comment>
<evidence type="ECO:0000259" key="6">
    <source>
        <dbReference type="PROSITE" id="PS51858"/>
    </source>
</evidence>
<dbReference type="PROSITE" id="PS51352">
    <property type="entry name" value="THIOREDOXIN_2"/>
    <property type="match status" value="1"/>
</dbReference>
<evidence type="ECO:0000256" key="2">
    <source>
        <dbReference type="ARBA" id="ARBA00022670"/>
    </source>
</evidence>
<dbReference type="InterPro" id="IPR008580">
    <property type="entry name" value="PPPDE_dom"/>
</dbReference>
<feature type="domain" description="PPPDE" evidence="6">
    <location>
        <begin position="3"/>
        <end position="143"/>
    </location>
</feature>
<dbReference type="InterPro" id="IPR013535">
    <property type="entry name" value="PUL_dom"/>
</dbReference>
<dbReference type="PROSITE" id="PS51396">
    <property type="entry name" value="PUL"/>
    <property type="match status" value="1"/>
</dbReference>
<dbReference type="InterPro" id="IPR013766">
    <property type="entry name" value="Thioredoxin_domain"/>
</dbReference>
<reference evidence="7 8" key="2">
    <citation type="submission" date="2017-02" db="EMBL/GenBank/DDBJ databases">
        <title>A genome survey and senescence transcriptome analysis in Lentinula edodes.</title>
        <authorList>
            <person name="Sakamoto Y."/>
            <person name="Nakade K."/>
            <person name="Sato S."/>
            <person name="Yoshida Y."/>
            <person name="Miyazaki K."/>
            <person name="Natsume S."/>
            <person name="Konno N."/>
        </authorList>
    </citation>
    <scope>NUCLEOTIDE SEQUENCE [LARGE SCALE GENOMIC DNA]</scope>
    <source>
        <strain evidence="7 8">NBRC 111202</strain>
    </source>
</reference>
<dbReference type="PROSITE" id="PS51858">
    <property type="entry name" value="PPPDE"/>
    <property type="match status" value="1"/>
</dbReference>
<dbReference type="Pfam" id="PF08324">
    <property type="entry name" value="PUL"/>
    <property type="match status" value="1"/>
</dbReference>
<dbReference type="SUPFAM" id="SSF52833">
    <property type="entry name" value="Thioredoxin-like"/>
    <property type="match status" value="1"/>
</dbReference>
<dbReference type="Pfam" id="PF00085">
    <property type="entry name" value="Thioredoxin"/>
    <property type="match status" value="1"/>
</dbReference>
<evidence type="ECO:0000313" key="8">
    <source>
        <dbReference type="Proteomes" id="UP000188533"/>
    </source>
</evidence>
<name>A0A1Q3EG12_LENED</name>
<dbReference type="CDD" id="cd02947">
    <property type="entry name" value="TRX_family"/>
    <property type="match status" value="1"/>
</dbReference>
<organism evidence="7 8">
    <name type="scientific">Lentinula edodes</name>
    <name type="common">Shiitake mushroom</name>
    <name type="synonym">Lentinus edodes</name>
    <dbReference type="NCBI Taxonomy" id="5353"/>
    <lineage>
        <taxon>Eukaryota</taxon>
        <taxon>Fungi</taxon>
        <taxon>Dikarya</taxon>
        <taxon>Basidiomycota</taxon>
        <taxon>Agaricomycotina</taxon>
        <taxon>Agaricomycetes</taxon>
        <taxon>Agaricomycetidae</taxon>
        <taxon>Agaricales</taxon>
        <taxon>Marasmiineae</taxon>
        <taxon>Omphalotaceae</taxon>
        <taxon>Lentinula</taxon>
    </lineage>
</organism>
<dbReference type="EMBL" id="BDGU01000303">
    <property type="protein sequence ID" value="GAW06157.1"/>
    <property type="molecule type" value="Genomic_DNA"/>
</dbReference>
<dbReference type="InterPro" id="IPR011989">
    <property type="entry name" value="ARM-like"/>
</dbReference>
<keyword evidence="2" id="KW-0645">Protease</keyword>
<dbReference type="AlphaFoldDB" id="A0A1Q3EG12"/>
<dbReference type="PANTHER" id="PTHR12378:SF7">
    <property type="entry name" value="DESUMOYLATING ISOPEPTIDASE 1"/>
    <property type="match status" value="1"/>
</dbReference>
<dbReference type="GO" id="GO:0008233">
    <property type="term" value="F:peptidase activity"/>
    <property type="evidence" value="ECO:0007669"/>
    <property type="project" value="UniProtKB-KW"/>
</dbReference>
<proteinExistence type="inferred from homology"/>
<feature type="domain" description="PUL" evidence="5">
    <location>
        <begin position="329"/>
        <end position="636"/>
    </location>
</feature>
<keyword evidence="8" id="KW-1185">Reference proteome</keyword>
<dbReference type="PANTHER" id="PTHR12378">
    <property type="entry name" value="DESUMOYLATING ISOPEPTIDASE"/>
    <property type="match status" value="1"/>
</dbReference>
<dbReference type="InterPro" id="IPR042266">
    <property type="entry name" value="PPPDE_sf"/>
</dbReference>
<evidence type="ECO:0000259" key="5">
    <source>
        <dbReference type="PROSITE" id="PS51396"/>
    </source>
</evidence>
<dbReference type="STRING" id="5353.A0A1Q3EG12"/>
<accession>A0A1Q3EG12</accession>
<dbReference type="Gene3D" id="3.40.30.10">
    <property type="entry name" value="Glutaredoxin"/>
    <property type="match status" value="1"/>
</dbReference>
<evidence type="ECO:0000259" key="4">
    <source>
        <dbReference type="PROSITE" id="PS51352"/>
    </source>
</evidence>